<dbReference type="EMBL" id="JADGMS010000006">
    <property type="protein sequence ID" value="KAF9680886.1"/>
    <property type="molecule type" value="Genomic_DNA"/>
</dbReference>
<comment type="caution">
    <text evidence="2">The sequence shown here is derived from an EMBL/GenBank/DDBJ whole genome shotgun (WGS) entry which is preliminary data.</text>
</comment>
<sequence>MVLPANLLTELFSFPVNYPFSLAVLSSPLPQLPVLFFARITLKSAERLITLLSEASTNFPPTLPENFETLSFAGQETMARGSWYLLLGSLCLDLGIQNPNVSAAEQRLTANGDGYGLQTHDPKTGISLKRDPNDHSGSRTHDLLIRSQTR</sequence>
<keyword evidence="3" id="KW-1185">Reference proteome</keyword>
<accession>A0A835N114</accession>
<feature type="region of interest" description="Disordered" evidence="1">
    <location>
        <begin position="112"/>
        <end position="150"/>
    </location>
</feature>
<dbReference type="Proteomes" id="UP000657918">
    <property type="component" value="Unassembled WGS sequence"/>
</dbReference>
<evidence type="ECO:0000313" key="2">
    <source>
        <dbReference type="EMBL" id="KAF9680886.1"/>
    </source>
</evidence>
<evidence type="ECO:0000313" key="3">
    <source>
        <dbReference type="Proteomes" id="UP000657918"/>
    </source>
</evidence>
<protein>
    <submittedName>
        <fullName evidence="2">Uncharacterized protein</fullName>
    </submittedName>
</protein>
<name>A0A835N114_9ROSI</name>
<proteinExistence type="predicted"/>
<reference evidence="2 3" key="1">
    <citation type="submission" date="2020-10" db="EMBL/GenBank/DDBJ databases">
        <title>Plant Genome Project.</title>
        <authorList>
            <person name="Zhang R.-G."/>
        </authorList>
    </citation>
    <scope>NUCLEOTIDE SEQUENCE [LARGE SCALE GENOMIC DNA]</scope>
    <source>
        <strain evidence="2">FAFU-HL-1</strain>
        <tissue evidence="2">Leaf</tissue>
    </source>
</reference>
<gene>
    <name evidence="2" type="ORF">SADUNF_Sadunf06G0168200</name>
</gene>
<evidence type="ECO:0000256" key="1">
    <source>
        <dbReference type="SAM" id="MobiDB-lite"/>
    </source>
</evidence>
<organism evidence="2 3">
    <name type="scientific">Salix dunnii</name>
    <dbReference type="NCBI Taxonomy" id="1413687"/>
    <lineage>
        <taxon>Eukaryota</taxon>
        <taxon>Viridiplantae</taxon>
        <taxon>Streptophyta</taxon>
        <taxon>Embryophyta</taxon>
        <taxon>Tracheophyta</taxon>
        <taxon>Spermatophyta</taxon>
        <taxon>Magnoliopsida</taxon>
        <taxon>eudicotyledons</taxon>
        <taxon>Gunneridae</taxon>
        <taxon>Pentapetalae</taxon>
        <taxon>rosids</taxon>
        <taxon>fabids</taxon>
        <taxon>Malpighiales</taxon>
        <taxon>Salicaceae</taxon>
        <taxon>Saliceae</taxon>
        <taxon>Salix</taxon>
    </lineage>
</organism>
<feature type="compositionally biased region" description="Basic and acidic residues" evidence="1">
    <location>
        <begin position="120"/>
        <end position="144"/>
    </location>
</feature>
<dbReference type="AlphaFoldDB" id="A0A835N114"/>